<dbReference type="Pfam" id="PF00067">
    <property type="entry name" value="p450"/>
    <property type="match status" value="1"/>
</dbReference>
<protein>
    <recommendedName>
        <fullName evidence="17">Cytochrome P450</fullName>
    </recommendedName>
</protein>
<keyword evidence="8" id="KW-0492">Microsome</keyword>
<evidence type="ECO:0000256" key="12">
    <source>
        <dbReference type="ARBA" id="ARBA00023136"/>
    </source>
</evidence>
<comment type="similarity">
    <text evidence="4 14">Belongs to the cytochrome P450 family.</text>
</comment>
<proteinExistence type="inferred from homology"/>
<dbReference type="Proteomes" id="UP001328107">
    <property type="component" value="Unassembled WGS sequence"/>
</dbReference>
<dbReference type="InterPro" id="IPR036396">
    <property type="entry name" value="Cyt_P450_sf"/>
</dbReference>
<reference evidence="16" key="1">
    <citation type="submission" date="2022-10" db="EMBL/GenBank/DDBJ databases">
        <title>Genome assembly of Pristionchus species.</title>
        <authorList>
            <person name="Yoshida K."/>
            <person name="Sommer R.J."/>
        </authorList>
    </citation>
    <scope>NUCLEOTIDE SEQUENCE [LARGE SCALE GENOMIC DNA]</scope>
    <source>
        <strain evidence="16">RS5460</strain>
    </source>
</reference>
<feature type="non-terminal residue" evidence="15">
    <location>
        <position position="1"/>
    </location>
</feature>
<dbReference type="EMBL" id="BTRK01000004">
    <property type="protein sequence ID" value="GMR46503.1"/>
    <property type="molecule type" value="Genomic_DNA"/>
</dbReference>
<gene>
    <name evidence="15" type="ORF">PMAYCL1PPCAC_16698</name>
</gene>
<evidence type="ECO:0000256" key="6">
    <source>
        <dbReference type="ARBA" id="ARBA00022723"/>
    </source>
</evidence>
<evidence type="ECO:0000256" key="9">
    <source>
        <dbReference type="ARBA" id="ARBA00023002"/>
    </source>
</evidence>
<keyword evidence="11 14" id="KW-0503">Monooxygenase</keyword>
<name>A0AAN5CL96_9BILA</name>
<keyword evidence="10 13" id="KW-0408">Iron</keyword>
<organism evidence="15 16">
    <name type="scientific">Pristionchus mayeri</name>
    <dbReference type="NCBI Taxonomy" id="1317129"/>
    <lineage>
        <taxon>Eukaryota</taxon>
        <taxon>Metazoa</taxon>
        <taxon>Ecdysozoa</taxon>
        <taxon>Nematoda</taxon>
        <taxon>Chromadorea</taxon>
        <taxon>Rhabditida</taxon>
        <taxon>Rhabditina</taxon>
        <taxon>Diplogasteromorpha</taxon>
        <taxon>Diplogasteroidea</taxon>
        <taxon>Neodiplogasteridae</taxon>
        <taxon>Pristionchus</taxon>
    </lineage>
</organism>
<evidence type="ECO:0000256" key="3">
    <source>
        <dbReference type="ARBA" id="ARBA00004406"/>
    </source>
</evidence>
<evidence type="ECO:0008006" key="17">
    <source>
        <dbReference type="Google" id="ProtNLM"/>
    </source>
</evidence>
<dbReference type="GO" id="GO:0005506">
    <property type="term" value="F:iron ion binding"/>
    <property type="evidence" value="ECO:0007669"/>
    <property type="project" value="InterPro"/>
</dbReference>
<accession>A0AAN5CL96</accession>
<dbReference type="GO" id="GO:0020037">
    <property type="term" value="F:heme binding"/>
    <property type="evidence" value="ECO:0007669"/>
    <property type="project" value="InterPro"/>
</dbReference>
<evidence type="ECO:0000256" key="8">
    <source>
        <dbReference type="ARBA" id="ARBA00022848"/>
    </source>
</evidence>
<evidence type="ECO:0000313" key="15">
    <source>
        <dbReference type="EMBL" id="GMR46503.1"/>
    </source>
</evidence>
<keyword evidence="12" id="KW-0472">Membrane</keyword>
<dbReference type="PRINTS" id="PR00463">
    <property type="entry name" value="EP450I"/>
</dbReference>
<dbReference type="SUPFAM" id="SSF48264">
    <property type="entry name" value="Cytochrome P450"/>
    <property type="match status" value="1"/>
</dbReference>
<dbReference type="PANTHER" id="PTHR24284">
    <property type="entry name" value="CYTOCHROME P450 FAMILY"/>
    <property type="match status" value="1"/>
</dbReference>
<dbReference type="PROSITE" id="PS00086">
    <property type="entry name" value="CYTOCHROME_P450"/>
    <property type="match status" value="1"/>
</dbReference>
<dbReference type="InterPro" id="IPR001128">
    <property type="entry name" value="Cyt_P450"/>
</dbReference>
<evidence type="ECO:0000313" key="16">
    <source>
        <dbReference type="Proteomes" id="UP001328107"/>
    </source>
</evidence>
<dbReference type="PRINTS" id="PR00385">
    <property type="entry name" value="P450"/>
</dbReference>
<evidence type="ECO:0000256" key="10">
    <source>
        <dbReference type="ARBA" id="ARBA00023004"/>
    </source>
</evidence>
<dbReference type="InterPro" id="IPR002401">
    <property type="entry name" value="Cyt_P450_E_grp-I"/>
</dbReference>
<comment type="subcellular location">
    <subcellularLocation>
        <location evidence="3">Endoplasmic reticulum membrane</location>
        <topology evidence="3">Peripheral membrane protein</topology>
    </subcellularLocation>
    <subcellularLocation>
        <location evidence="2">Microsome membrane</location>
        <topology evidence="2">Peripheral membrane protein</topology>
    </subcellularLocation>
</comment>
<evidence type="ECO:0000256" key="2">
    <source>
        <dbReference type="ARBA" id="ARBA00004174"/>
    </source>
</evidence>
<dbReference type="AlphaFoldDB" id="A0AAN5CL96"/>
<keyword evidence="7" id="KW-0256">Endoplasmic reticulum</keyword>
<evidence type="ECO:0000256" key="7">
    <source>
        <dbReference type="ARBA" id="ARBA00022824"/>
    </source>
</evidence>
<sequence length="328" mass="37874">DFRWPLQILVANVINEVLFGYHYKFNDCKRLMDYSETFAKQIETMRQSSLVLVLQQFPFLSRLPVIGWLGRGQYRKNIERLLDHAQEDVARCQKTFDDNDEPRCFVHAYLKRMPKNQHLNESQMVNVCSDFFIAGMETTSTTLRWGMLHLANNLDVQDKMRAEIFSVVGKHGEVCMSDRTRLPYTTAAISEIQRLANILPLNLVHKTGNDTEVFGLSIPRDTLVMPQIYNVMRRSELFEDSDEMKPERFLMKDGKTPNRDALDHVIPFSLGRRICAGEGLARMELFLGVTAILQKYRLLPPKDAPLDLRPIEGSILLPRTNKLQMTPV</sequence>
<dbReference type="GO" id="GO:0016705">
    <property type="term" value="F:oxidoreductase activity, acting on paired donors, with incorporation or reduction of molecular oxygen"/>
    <property type="evidence" value="ECO:0007669"/>
    <property type="project" value="InterPro"/>
</dbReference>
<dbReference type="GO" id="GO:0004497">
    <property type="term" value="F:monooxygenase activity"/>
    <property type="evidence" value="ECO:0007669"/>
    <property type="project" value="UniProtKB-KW"/>
</dbReference>
<dbReference type="Gene3D" id="1.10.630.10">
    <property type="entry name" value="Cytochrome P450"/>
    <property type="match status" value="1"/>
</dbReference>
<evidence type="ECO:0000256" key="13">
    <source>
        <dbReference type="PIRSR" id="PIRSR602401-1"/>
    </source>
</evidence>
<evidence type="ECO:0000256" key="1">
    <source>
        <dbReference type="ARBA" id="ARBA00001971"/>
    </source>
</evidence>
<evidence type="ECO:0000256" key="4">
    <source>
        <dbReference type="ARBA" id="ARBA00010617"/>
    </source>
</evidence>
<keyword evidence="16" id="KW-1185">Reference proteome</keyword>
<dbReference type="GO" id="GO:0005789">
    <property type="term" value="C:endoplasmic reticulum membrane"/>
    <property type="evidence" value="ECO:0007669"/>
    <property type="project" value="UniProtKB-SubCell"/>
</dbReference>
<comment type="caution">
    <text evidence="15">The sequence shown here is derived from an EMBL/GenBank/DDBJ whole genome shotgun (WGS) entry which is preliminary data.</text>
</comment>
<dbReference type="FunFam" id="1.10.630.10:FF:000238">
    <property type="entry name" value="Cytochrome P450 2A6"/>
    <property type="match status" value="1"/>
</dbReference>
<keyword evidence="6 13" id="KW-0479">Metal-binding</keyword>
<evidence type="ECO:0000256" key="11">
    <source>
        <dbReference type="ARBA" id="ARBA00023033"/>
    </source>
</evidence>
<feature type="binding site" description="axial binding residue" evidence="13">
    <location>
        <position position="275"/>
    </location>
    <ligand>
        <name>heme</name>
        <dbReference type="ChEBI" id="CHEBI:30413"/>
    </ligand>
    <ligandPart>
        <name>Fe</name>
        <dbReference type="ChEBI" id="CHEBI:18248"/>
    </ligandPart>
</feature>
<dbReference type="InterPro" id="IPR017972">
    <property type="entry name" value="Cyt_P450_CS"/>
</dbReference>
<evidence type="ECO:0000256" key="5">
    <source>
        <dbReference type="ARBA" id="ARBA00022617"/>
    </source>
</evidence>
<keyword evidence="9 14" id="KW-0560">Oxidoreductase</keyword>
<keyword evidence="5 13" id="KW-0349">Heme</keyword>
<comment type="cofactor">
    <cofactor evidence="1 13">
        <name>heme</name>
        <dbReference type="ChEBI" id="CHEBI:30413"/>
    </cofactor>
</comment>
<dbReference type="PANTHER" id="PTHR24284:SF1">
    <property type="entry name" value="CYTOCHROME P450 FAMILY"/>
    <property type="match status" value="1"/>
</dbReference>
<evidence type="ECO:0000256" key="14">
    <source>
        <dbReference type="RuleBase" id="RU000461"/>
    </source>
</evidence>